<keyword evidence="2" id="KW-0217">Developmental protein</keyword>
<dbReference type="GO" id="GO:0048731">
    <property type="term" value="P:system development"/>
    <property type="evidence" value="ECO:0007669"/>
    <property type="project" value="UniProtKB-ARBA"/>
</dbReference>
<proteinExistence type="predicted"/>
<dbReference type="InterPro" id="IPR052140">
    <property type="entry name" value="Dev_Signal_Hedgehog-like"/>
</dbReference>
<dbReference type="InterPro" id="IPR036844">
    <property type="entry name" value="Hint_dom_sf"/>
</dbReference>
<evidence type="ECO:0000256" key="3">
    <source>
        <dbReference type="ARBA" id="ARBA00022729"/>
    </source>
</evidence>
<evidence type="ECO:0000256" key="1">
    <source>
        <dbReference type="ARBA" id="ARBA00004239"/>
    </source>
</evidence>
<dbReference type="AlphaFoldDB" id="A0A914VYD3"/>
<evidence type="ECO:0000313" key="5">
    <source>
        <dbReference type="Proteomes" id="UP000887566"/>
    </source>
</evidence>
<dbReference type="Proteomes" id="UP000887566">
    <property type="component" value="Unplaced"/>
</dbReference>
<comment type="subcellular location">
    <subcellularLocation>
        <location evidence="1">Secreted</location>
        <location evidence="1">Extracellular space</location>
    </subcellularLocation>
</comment>
<dbReference type="PRINTS" id="PR00632">
    <property type="entry name" value="SONICHHOG"/>
</dbReference>
<protein>
    <submittedName>
        <fullName evidence="6">Hint domain-containing protein</fullName>
    </submittedName>
</protein>
<dbReference type="PANTHER" id="PTHR46706:SF12">
    <property type="entry name" value="PROTEIN QUA-1-RELATED"/>
    <property type="match status" value="1"/>
</dbReference>
<keyword evidence="3" id="KW-0732">Signal</keyword>
<dbReference type="GO" id="GO:0005576">
    <property type="term" value="C:extracellular region"/>
    <property type="evidence" value="ECO:0007669"/>
    <property type="project" value="UniProtKB-SubCell"/>
</dbReference>
<dbReference type="Pfam" id="PF01079">
    <property type="entry name" value="Hint"/>
    <property type="match status" value="1"/>
</dbReference>
<evidence type="ECO:0000256" key="2">
    <source>
        <dbReference type="ARBA" id="ARBA00022473"/>
    </source>
</evidence>
<keyword evidence="5" id="KW-1185">Reference proteome</keyword>
<evidence type="ECO:0000313" key="6">
    <source>
        <dbReference type="WBParaSite" id="PSAMB.scaffold2644size22046.g18570.t1"/>
    </source>
</evidence>
<organism evidence="5 6">
    <name type="scientific">Plectus sambesii</name>
    <dbReference type="NCBI Taxonomy" id="2011161"/>
    <lineage>
        <taxon>Eukaryota</taxon>
        <taxon>Metazoa</taxon>
        <taxon>Ecdysozoa</taxon>
        <taxon>Nematoda</taxon>
        <taxon>Chromadorea</taxon>
        <taxon>Plectida</taxon>
        <taxon>Plectina</taxon>
        <taxon>Plectoidea</taxon>
        <taxon>Plectidae</taxon>
        <taxon>Plectus</taxon>
    </lineage>
</organism>
<dbReference type="InterPro" id="IPR003587">
    <property type="entry name" value="Hint_dom_N"/>
</dbReference>
<dbReference type="GO" id="GO:0016540">
    <property type="term" value="P:protein autoprocessing"/>
    <property type="evidence" value="ECO:0007669"/>
    <property type="project" value="InterPro"/>
</dbReference>
<dbReference type="GO" id="GO:0016539">
    <property type="term" value="P:intein-mediated protein splicing"/>
    <property type="evidence" value="ECO:0007669"/>
    <property type="project" value="InterPro"/>
</dbReference>
<dbReference type="CDD" id="cd00081">
    <property type="entry name" value="Hint"/>
    <property type="match status" value="1"/>
</dbReference>
<name>A0A914VYD3_9BILA</name>
<dbReference type="InterPro" id="IPR006141">
    <property type="entry name" value="Intein_N"/>
</dbReference>
<sequence>MKFASLVHDPVLKINTAYVGGEIYKNGRQIGFDIISDIRRLPGLDGKPWYKISVHRVPCIPDPPEQYNLVDDGVEESLKLALVEEEVPTNIALEKSDGEEISSNRPPLFAEPLVPGPIGQQLVPLTSFVQGSAQVAPVNFYPAQPSVAYQYYTTTTTPFLCFSADTMVATTDGEKRMDELRIGDVVRTSIATGATFVPIVSFLHRLPEAKANFVRIETDDDTVIKLTPLHLIQIATVPTLSGLEPSGKLIKAEDVKVGDRLFRLNNDGTKFKLVNVTRTAIVSETGAFAPLTSNGYIVVNNLVASCHSVCHATVVQQTFFAHLRLLEEVFWKLFGLHAIDDEEMVELPRGTITIVKWLQYIVPSVPLFSVQ</sequence>
<dbReference type="GO" id="GO:0007267">
    <property type="term" value="P:cell-cell signaling"/>
    <property type="evidence" value="ECO:0007669"/>
    <property type="project" value="InterPro"/>
</dbReference>
<accession>A0A914VYD3</accession>
<dbReference type="SUPFAM" id="SSF51294">
    <property type="entry name" value="Hedgehog/intein (Hint) domain"/>
    <property type="match status" value="1"/>
</dbReference>
<reference evidence="6" key="1">
    <citation type="submission" date="2022-11" db="UniProtKB">
        <authorList>
            <consortium name="WormBaseParasite"/>
        </authorList>
    </citation>
    <scope>IDENTIFICATION</scope>
</reference>
<dbReference type="InterPro" id="IPR001767">
    <property type="entry name" value="Hedgehog_Hint"/>
</dbReference>
<dbReference type="PANTHER" id="PTHR46706">
    <property type="entry name" value="PROTEIN QUA-1-RELATED"/>
    <property type="match status" value="1"/>
</dbReference>
<dbReference type="WBParaSite" id="PSAMB.scaffold2644size22046.g18570.t1">
    <property type="protein sequence ID" value="PSAMB.scaffold2644size22046.g18570.t1"/>
    <property type="gene ID" value="PSAMB.scaffold2644size22046.g18570"/>
</dbReference>
<dbReference type="Gene3D" id="2.170.16.10">
    <property type="entry name" value="Hedgehog/Intein (Hint) domain"/>
    <property type="match status" value="1"/>
</dbReference>
<evidence type="ECO:0000259" key="4">
    <source>
        <dbReference type="SMART" id="SM00306"/>
    </source>
</evidence>
<dbReference type="PROSITE" id="PS50817">
    <property type="entry name" value="INTEIN_N_TER"/>
    <property type="match status" value="1"/>
</dbReference>
<dbReference type="SMART" id="SM00306">
    <property type="entry name" value="HintN"/>
    <property type="match status" value="1"/>
</dbReference>
<dbReference type="InterPro" id="IPR001657">
    <property type="entry name" value="Hedgehog"/>
</dbReference>
<feature type="domain" description="Hint" evidence="4">
    <location>
        <begin position="159"/>
        <end position="265"/>
    </location>
</feature>